<dbReference type="GO" id="GO:0019878">
    <property type="term" value="P:lysine biosynthetic process via aminoadipic acid"/>
    <property type="evidence" value="ECO:0007669"/>
    <property type="project" value="TreeGrafter"/>
</dbReference>
<feature type="domain" description="4'-phosphopantetheinyl transferase N-terminal" evidence="4">
    <location>
        <begin position="23"/>
        <end position="127"/>
    </location>
</feature>
<evidence type="ECO:0000259" key="4">
    <source>
        <dbReference type="Pfam" id="PF22624"/>
    </source>
</evidence>
<dbReference type="Pfam" id="PF22624">
    <property type="entry name" value="AASDHPPT_N"/>
    <property type="match status" value="1"/>
</dbReference>
<dbReference type="EMBL" id="CAJVPL010000020">
    <property type="protein sequence ID" value="CAG8434786.1"/>
    <property type="molecule type" value="Genomic_DNA"/>
</dbReference>
<dbReference type="InterPro" id="IPR008278">
    <property type="entry name" value="4-PPantetheinyl_Trfase_dom"/>
</dbReference>
<accession>A0A9N8V305</accession>
<dbReference type="PANTHER" id="PTHR12215">
    <property type="entry name" value="PHOSPHOPANTETHEINE TRANSFERASE"/>
    <property type="match status" value="1"/>
</dbReference>
<gene>
    <name evidence="5" type="ORF">AGERDE_LOCUS403</name>
</gene>
<dbReference type="EC" id="2.7.8.7" evidence="1"/>
<keyword evidence="6" id="KW-1185">Reference proteome</keyword>
<reference evidence="5" key="1">
    <citation type="submission" date="2021-06" db="EMBL/GenBank/DDBJ databases">
        <authorList>
            <person name="Kallberg Y."/>
            <person name="Tangrot J."/>
            <person name="Rosling A."/>
        </authorList>
    </citation>
    <scope>NUCLEOTIDE SEQUENCE</scope>
    <source>
        <strain evidence="5">MT106</strain>
    </source>
</reference>
<comment type="caution">
    <text evidence="5">The sequence shown here is derived from an EMBL/GenBank/DDBJ whole genome shotgun (WGS) entry which is preliminary data.</text>
</comment>
<dbReference type="SUPFAM" id="SSF56214">
    <property type="entry name" value="4'-phosphopantetheinyl transferase"/>
    <property type="match status" value="2"/>
</dbReference>
<keyword evidence="2" id="KW-0808">Transferase</keyword>
<dbReference type="GO" id="GO:0008897">
    <property type="term" value="F:holo-[acyl-carrier-protein] synthase activity"/>
    <property type="evidence" value="ECO:0007669"/>
    <property type="project" value="UniProtKB-EC"/>
</dbReference>
<evidence type="ECO:0000313" key="5">
    <source>
        <dbReference type="EMBL" id="CAG8434786.1"/>
    </source>
</evidence>
<protein>
    <recommendedName>
        <fullName evidence="1">holo-[acyl-carrier-protein] synthase</fullName>
        <ecNumber evidence="1">2.7.8.7</ecNumber>
    </recommendedName>
</protein>
<dbReference type="InterPro" id="IPR037143">
    <property type="entry name" value="4-PPantetheinyl_Trfase_dom_sf"/>
</dbReference>
<sequence>MSIIAEENKATKITARWAVNVTDWRPTHEQYTLALNSIQTEERERILRFRLEQDQKSSLIGRLLLRWLFHTVYRVDWEAIRFGRSANNKPILISPEVNYTHNSGLLSDPKIDFNISHHGDWVVLVSIENFIENRKQNLNVIGVDVMKIEVPNEPISQFFEIFRDQFSEYEYNTIKPPNLSEKEQLQRFYRYWCLKESYVKAIGVGLNMKLSDIEFRLADDELVDDGEDIKSIKTKTQLYVINEPCPEWKFEESYLDQSHCVAIAYYYKQKKIHKSGDDAVTARNTVVGDDDDETLPFKVLDVNDILQYAKEIS</sequence>
<proteinExistence type="predicted"/>
<organism evidence="5 6">
    <name type="scientific">Ambispora gerdemannii</name>
    <dbReference type="NCBI Taxonomy" id="144530"/>
    <lineage>
        <taxon>Eukaryota</taxon>
        <taxon>Fungi</taxon>
        <taxon>Fungi incertae sedis</taxon>
        <taxon>Mucoromycota</taxon>
        <taxon>Glomeromycotina</taxon>
        <taxon>Glomeromycetes</taxon>
        <taxon>Archaeosporales</taxon>
        <taxon>Ambisporaceae</taxon>
        <taxon>Ambispora</taxon>
    </lineage>
</organism>
<dbReference type="GO" id="GO:0000287">
    <property type="term" value="F:magnesium ion binding"/>
    <property type="evidence" value="ECO:0007669"/>
    <property type="project" value="InterPro"/>
</dbReference>
<dbReference type="OrthoDB" id="26719at2759"/>
<dbReference type="Pfam" id="PF01648">
    <property type="entry name" value="ACPS"/>
    <property type="match status" value="1"/>
</dbReference>
<feature type="domain" description="4'-phosphopantetheinyl transferase" evidence="3">
    <location>
        <begin position="141"/>
        <end position="220"/>
    </location>
</feature>
<evidence type="ECO:0000256" key="1">
    <source>
        <dbReference type="ARBA" id="ARBA00013172"/>
    </source>
</evidence>
<evidence type="ECO:0000259" key="3">
    <source>
        <dbReference type="Pfam" id="PF01648"/>
    </source>
</evidence>
<dbReference type="GO" id="GO:0005829">
    <property type="term" value="C:cytosol"/>
    <property type="evidence" value="ECO:0007669"/>
    <property type="project" value="TreeGrafter"/>
</dbReference>
<dbReference type="InterPro" id="IPR055066">
    <property type="entry name" value="AASDHPPT_N"/>
</dbReference>
<dbReference type="InterPro" id="IPR050559">
    <property type="entry name" value="P-Pant_transferase_sf"/>
</dbReference>
<name>A0A9N8V305_9GLOM</name>
<evidence type="ECO:0000256" key="2">
    <source>
        <dbReference type="ARBA" id="ARBA00022679"/>
    </source>
</evidence>
<dbReference type="Gene3D" id="3.90.470.20">
    <property type="entry name" value="4'-phosphopantetheinyl transferase domain"/>
    <property type="match status" value="2"/>
</dbReference>
<dbReference type="AlphaFoldDB" id="A0A9N8V305"/>
<dbReference type="Proteomes" id="UP000789831">
    <property type="component" value="Unassembled WGS sequence"/>
</dbReference>
<dbReference type="PANTHER" id="PTHR12215:SF10">
    <property type="entry name" value="L-AMINOADIPATE-SEMIALDEHYDE DEHYDROGENASE-PHOSPHOPANTETHEINYL TRANSFERASE"/>
    <property type="match status" value="1"/>
</dbReference>
<dbReference type="FunFam" id="3.90.470.20:FF:000003">
    <property type="entry name" value="L-aminoadipate-semialdehyde dehydrogenase-phosphopantetheinyl transferase"/>
    <property type="match status" value="1"/>
</dbReference>
<evidence type="ECO:0000313" key="6">
    <source>
        <dbReference type="Proteomes" id="UP000789831"/>
    </source>
</evidence>